<dbReference type="InterPro" id="IPR015943">
    <property type="entry name" value="WD40/YVTN_repeat-like_dom_sf"/>
</dbReference>
<dbReference type="PROSITE" id="PS51318">
    <property type="entry name" value="TAT"/>
    <property type="match status" value="1"/>
</dbReference>
<dbReference type="NCBIfam" id="NF045728">
    <property type="entry name" value="glycosyl_F510_1955"/>
    <property type="match status" value="1"/>
</dbReference>
<protein>
    <recommendedName>
        <fullName evidence="4">Exo-alpha-sialidase</fullName>
    </recommendedName>
</protein>
<dbReference type="InterPro" id="IPR002860">
    <property type="entry name" value="BNR_rpt"/>
</dbReference>
<keyword evidence="1" id="KW-0732">Signal</keyword>
<gene>
    <name evidence="2" type="ORF">FHR86_003691</name>
</gene>
<evidence type="ECO:0008006" key="4">
    <source>
        <dbReference type="Google" id="ProtNLM"/>
    </source>
</evidence>
<evidence type="ECO:0000313" key="3">
    <source>
        <dbReference type="Proteomes" id="UP000802392"/>
    </source>
</evidence>
<reference evidence="2 3" key="1">
    <citation type="submission" date="2020-03" db="EMBL/GenBank/DDBJ databases">
        <title>Genomic Encyclopedia of Type Strains, Phase III (KMG-III): the genomes of soil and plant-associated and newly described type strains.</title>
        <authorList>
            <person name="Whitman W."/>
        </authorList>
    </citation>
    <scope>NUCLEOTIDE SEQUENCE [LARGE SCALE GENOMIC DNA]</scope>
    <source>
        <strain evidence="2 3">CECT 4207</strain>
    </source>
</reference>
<dbReference type="InterPro" id="IPR054817">
    <property type="entry name" value="Glycosyl_F510_1955-like"/>
</dbReference>
<dbReference type="Pfam" id="PF02012">
    <property type="entry name" value="BNR"/>
    <property type="match status" value="1"/>
</dbReference>
<dbReference type="InterPro" id="IPR006311">
    <property type="entry name" value="TAT_signal"/>
</dbReference>
<sequence length="292" mass="29982">MHSFNRTASRRGLLFTGAALALTLAACTPASPPTSTTPSIELSDKALPSSHVHGLTVDPDTSQVLLATHDGLFDLTTEPAAKIGGTNDLMGFSPGKDGVFYASGHPGPGSDLPNPLGLIKSIDGGETWEKLSRQGQSDFHAMTTTKTGILAYDGELRHSPDGKAWNTVAAAFAPAVLAGHPDSDTVLGTTTEGIQRSTDGGATWSLDKSAPVIQYAAFATPDEAAGVAPDGTTYYSADAGASWTKKGRIDGEVMALASVKGADGNPWVWAATPDGVVVSTDGGITFRPMDAA</sequence>
<dbReference type="Proteomes" id="UP000802392">
    <property type="component" value="Unassembled WGS sequence"/>
</dbReference>
<organism evidence="2 3">
    <name type="scientific">Paenarthrobacter ilicis</name>
    <dbReference type="NCBI Taxonomy" id="43665"/>
    <lineage>
        <taxon>Bacteria</taxon>
        <taxon>Bacillati</taxon>
        <taxon>Actinomycetota</taxon>
        <taxon>Actinomycetes</taxon>
        <taxon>Micrococcales</taxon>
        <taxon>Micrococcaceae</taxon>
        <taxon>Paenarthrobacter</taxon>
    </lineage>
</organism>
<dbReference type="Gene3D" id="2.130.10.10">
    <property type="entry name" value="YVTN repeat-like/Quinoprotein amine dehydrogenase"/>
    <property type="match status" value="2"/>
</dbReference>
<dbReference type="RefSeq" id="WP_011777098.1">
    <property type="nucleotide sequence ID" value="NZ_JAAOZD010000011.1"/>
</dbReference>
<dbReference type="EMBL" id="JAAOZD010000011">
    <property type="protein sequence ID" value="NIJ03332.1"/>
    <property type="molecule type" value="Genomic_DNA"/>
</dbReference>
<dbReference type="SUPFAM" id="SSF110296">
    <property type="entry name" value="Oligoxyloglucan reducing end-specific cellobiohydrolase"/>
    <property type="match status" value="1"/>
</dbReference>
<accession>A0ABX0TRN4</accession>
<dbReference type="PROSITE" id="PS51257">
    <property type="entry name" value="PROKAR_LIPOPROTEIN"/>
    <property type="match status" value="1"/>
</dbReference>
<keyword evidence="3" id="KW-1185">Reference proteome</keyword>
<evidence type="ECO:0000256" key="1">
    <source>
        <dbReference type="SAM" id="SignalP"/>
    </source>
</evidence>
<evidence type="ECO:0000313" key="2">
    <source>
        <dbReference type="EMBL" id="NIJ03332.1"/>
    </source>
</evidence>
<feature type="chain" id="PRO_5046364261" description="Exo-alpha-sialidase" evidence="1">
    <location>
        <begin position="22"/>
        <end position="292"/>
    </location>
</feature>
<comment type="caution">
    <text evidence="2">The sequence shown here is derived from an EMBL/GenBank/DDBJ whole genome shotgun (WGS) entry which is preliminary data.</text>
</comment>
<feature type="signal peptide" evidence="1">
    <location>
        <begin position="1"/>
        <end position="21"/>
    </location>
</feature>
<name>A0ABX0TRN4_9MICC</name>
<proteinExistence type="predicted"/>